<dbReference type="InterPro" id="IPR036188">
    <property type="entry name" value="FAD/NAD-bd_sf"/>
</dbReference>
<dbReference type="EMBL" id="JABFTX010000004">
    <property type="protein sequence ID" value="MCE8004765.1"/>
    <property type="molecule type" value="Genomic_DNA"/>
</dbReference>
<sequence>MTPVATRQVDVAIVGGGLVGASLACALAPLIERHGLSVTVIEAAPMPELADTAWQPSFDARSSAIAQGSAERFRAMGLWQEMAEQAAAIRRIHVSERGRLGVTRLTAAELDQPALGYVLPNAWMGQVLHRRLAELPIEWHCPAGVEAIVPEGDGHRLTLSDGCTLRAALTVLADGGRSGLKEQLGIASDSASYDQVALIANVEISRPHDGIAYERFTREGPIALLPLPGQQMALIWTLPAGREAAHLALGDGDFLAELQQAFGDRVGRFRRVGSRHAYPLSLVTAKETIRPGLAVLGNAAHSLHPVAGQGFNLALRGVTDLTAALEQALASGESLGGMLTLRDFEARRIVDRHQVIRFSDGLVRLFGIDSGLLAHARAAGLVGLNLFGPLRRGLARRAMGLER</sequence>
<keyword evidence="7" id="KW-0503">Monooxygenase</keyword>
<keyword evidence="5" id="KW-0274">FAD</keyword>
<evidence type="ECO:0000259" key="8">
    <source>
        <dbReference type="Pfam" id="PF01494"/>
    </source>
</evidence>
<keyword evidence="6 9" id="KW-0560">Oxidoreductase</keyword>
<dbReference type="PANTHER" id="PTHR43876:SF8">
    <property type="entry name" value="2-OCTAPRENYL-6-METHOXYPHENOL HYDROXYLASE"/>
    <property type="match status" value="1"/>
</dbReference>
<evidence type="ECO:0000256" key="7">
    <source>
        <dbReference type="ARBA" id="ARBA00023033"/>
    </source>
</evidence>
<feature type="domain" description="FAD-binding" evidence="8">
    <location>
        <begin position="9"/>
        <end position="330"/>
    </location>
</feature>
<keyword evidence="4" id="KW-0285">Flavoprotein</keyword>
<dbReference type="NCBIfam" id="TIGR01988">
    <property type="entry name" value="Ubi-OHases"/>
    <property type="match status" value="1"/>
</dbReference>
<evidence type="ECO:0000256" key="5">
    <source>
        <dbReference type="ARBA" id="ARBA00022827"/>
    </source>
</evidence>
<accession>A0ABS9A7Z9</accession>
<organism evidence="9 10">
    <name type="scientific">Billgrantia ethanolica</name>
    <dbReference type="NCBI Taxonomy" id="2733486"/>
    <lineage>
        <taxon>Bacteria</taxon>
        <taxon>Pseudomonadati</taxon>
        <taxon>Pseudomonadota</taxon>
        <taxon>Gammaproteobacteria</taxon>
        <taxon>Oceanospirillales</taxon>
        <taxon>Halomonadaceae</taxon>
        <taxon>Billgrantia</taxon>
    </lineage>
</organism>
<dbReference type="InterPro" id="IPR051205">
    <property type="entry name" value="UbiH/COQ6_monooxygenase"/>
</dbReference>
<comment type="cofactor">
    <cofactor evidence="1">
        <name>FAD</name>
        <dbReference type="ChEBI" id="CHEBI:57692"/>
    </cofactor>
</comment>
<evidence type="ECO:0000256" key="4">
    <source>
        <dbReference type="ARBA" id="ARBA00022630"/>
    </source>
</evidence>
<reference evidence="9 10" key="1">
    <citation type="journal article" date="2021" name="Front. Microbiol.">
        <title>Aerobic Denitrification and Heterotrophic Sulfur Oxidation in the Genus Halomonas Revealed by Six Novel Species Characterizations and Genome-Based Analysis.</title>
        <authorList>
            <person name="Wang L."/>
            <person name="Shao Z."/>
        </authorList>
    </citation>
    <scope>NUCLEOTIDE SEQUENCE [LARGE SCALE GENOMIC DNA]</scope>
    <source>
        <strain evidence="9 10">MCCC 1A11081</strain>
    </source>
</reference>
<dbReference type="Proteomes" id="UP001320168">
    <property type="component" value="Unassembled WGS sequence"/>
</dbReference>
<keyword evidence="10" id="KW-1185">Reference proteome</keyword>
<dbReference type="RefSeq" id="WP_234271316.1">
    <property type="nucleotide sequence ID" value="NZ_JABFTX010000004.1"/>
</dbReference>
<dbReference type="SUPFAM" id="SSF51905">
    <property type="entry name" value="FAD/NAD(P)-binding domain"/>
    <property type="match status" value="1"/>
</dbReference>
<evidence type="ECO:0000256" key="6">
    <source>
        <dbReference type="ARBA" id="ARBA00023002"/>
    </source>
</evidence>
<evidence type="ECO:0000256" key="3">
    <source>
        <dbReference type="ARBA" id="ARBA00005349"/>
    </source>
</evidence>
<dbReference type="NCBIfam" id="NF004356">
    <property type="entry name" value="PRK05732.1"/>
    <property type="match status" value="1"/>
</dbReference>
<dbReference type="PROSITE" id="PS51257">
    <property type="entry name" value="PROKAR_LIPOPROTEIN"/>
    <property type="match status" value="1"/>
</dbReference>
<comment type="similarity">
    <text evidence="3">Belongs to the UbiH/COQ6 family.</text>
</comment>
<proteinExistence type="inferred from homology"/>
<dbReference type="Pfam" id="PF01494">
    <property type="entry name" value="FAD_binding_3"/>
    <property type="match status" value="1"/>
</dbReference>
<comment type="caution">
    <text evidence="9">The sequence shown here is derived from an EMBL/GenBank/DDBJ whole genome shotgun (WGS) entry which is preliminary data.</text>
</comment>
<dbReference type="GO" id="GO:0016491">
    <property type="term" value="F:oxidoreductase activity"/>
    <property type="evidence" value="ECO:0007669"/>
    <property type="project" value="UniProtKB-KW"/>
</dbReference>
<dbReference type="EC" id="1.14.13.-" evidence="9"/>
<evidence type="ECO:0000256" key="2">
    <source>
        <dbReference type="ARBA" id="ARBA00004749"/>
    </source>
</evidence>
<dbReference type="Gene3D" id="3.50.50.60">
    <property type="entry name" value="FAD/NAD(P)-binding domain"/>
    <property type="match status" value="2"/>
</dbReference>
<dbReference type="InterPro" id="IPR002938">
    <property type="entry name" value="FAD-bd"/>
</dbReference>
<protein>
    <submittedName>
        <fullName evidence="9">2-octaprenyl-6-methoxyphenyl hydroxylase</fullName>
        <ecNumber evidence="9">1.14.13.-</ecNumber>
    </submittedName>
</protein>
<gene>
    <name evidence="9" type="primary">ubiH</name>
    <name evidence="9" type="synonym">visB</name>
    <name evidence="9" type="ORF">HOP53_18190</name>
</gene>
<evidence type="ECO:0000313" key="9">
    <source>
        <dbReference type="EMBL" id="MCE8004765.1"/>
    </source>
</evidence>
<evidence type="ECO:0000256" key="1">
    <source>
        <dbReference type="ARBA" id="ARBA00001974"/>
    </source>
</evidence>
<comment type="pathway">
    <text evidence="2">Cofactor biosynthesis; ubiquinone biosynthesis.</text>
</comment>
<name>A0ABS9A7Z9_9GAMM</name>
<evidence type="ECO:0000313" key="10">
    <source>
        <dbReference type="Proteomes" id="UP001320168"/>
    </source>
</evidence>
<dbReference type="InterPro" id="IPR010971">
    <property type="entry name" value="UbiH/COQ6"/>
</dbReference>
<dbReference type="PANTHER" id="PTHR43876">
    <property type="entry name" value="UBIQUINONE BIOSYNTHESIS MONOOXYGENASE COQ6, MITOCHONDRIAL"/>
    <property type="match status" value="1"/>
</dbReference>
<dbReference type="PRINTS" id="PR00420">
    <property type="entry name" value="RNGMNOXGNASE"/>
</dbReference>